<evidence type="ECO:0000313" key="1">
    <source>
        <dbReference type="EMBL" id="KAG6641723.1"/>
    </source>
</evidence>
<dbReference type="PANTHER" id="PTHR33358:SF12">
    <property type="entry name" value="F-BOX PROTEIN WITH A DOMAIN PROTEIN"/>
    <property type="match status" value="1"/>
</dbReference>
<reference evidence="1" key="1">
    <citation type="submission" date="2020-12" db="EMBL/GenBank/DDBJ databases">
        <title>WGS assembly of Carya illinoinensis cv. Pawnee.</title>
        <authorList>
            <person name="Platts A."/>
            <person name="Shu S."/>
            <person name="Wright S."/>
            <person name="Barry K."/>
            <person name="Edger P."/>
            <person name="Pires J.C."/>
            <person name="Schmutz J."/>
        </authorList>
    </citation>
    <scope>NUCLEOTIDE SEQUENCE</scope>
    <source>
        <tissue evidence="1">Leaf</tissue>
    </source>
</reference>
<comment type="caution">
    <text evidence="1">The sequence shown here is derived from an EMBL/GenBank/DDBJ whole genome shotgun (WGS) entry which is preliminary data.</text>
</comment>
<proteinExistence type="predicted"/>
<dbReference type="EMBL" id="CM031817">
    <property type="protein sequence ID" value="KAG6641723.1"/>
    <property type="molecule type" value="Genomic_DNA"/>
</dbReference>
<protein>
    <submittedName>
        <fullName evidence="1">Uncharacterized protein</fullName>
    </submittedName>
</protein>
<dbReference type="AlphaFoldDB" id="A0A8T1PJ13"/>
<dbReference type="Pfam" id="PF14476">
    <property type="entry name" value="Chloroplast_duf"/>
    <property type="match status" value="1"/>
</dbReference>
<dbReference type="PANTHER" id="PTHR33358">
    <property type="entry name" value="F-BOX PROTEIN WITH A DOMAIN PROTEIN"/>
    <property type="match status" value="1"/>
</dbReference>
<evidence type="ECO:0000313" key="2">
    <source>
        <dbReference type="Proteomes" id="UP000811609"/>
    </source>
</evidence>
<dbReference type="Proteomes" id="UP000811609">
    <property type="component" value="Chromosome 9"/>
</dbReference>
<organism evidence="1 2">
    <name type="scientific">Carya illinoinensis</name>
    <name type="common">Pecan</name>
    <dbReference type="NCBI Taxonomy" id="32201"/>
    <lineage>
        <taxon>Eukaryota</taxon>
        <taxon>Viridiplantae</taxon>
        <taxon>Streptophyta</taxon>
        <taxon>Embryophyta</taxon>
        <taxon>Tracheophyta</taxon>
        <taxon>Spermatophyta</taxon>
        <taxon>Magnoliopsida</taxon>
        <taxon>eudicotyledons</taxon>
        <taxon>Gunneridae</taxon>
        <taxon>Pentapetalae</taxon>
        <taxon>rosids</taxon>
        <taxon>fabids</taxon>
        <taxon>Fagales</taxon>
        <taxon>Juglandaceae</taxon>
        <taxon>Carya</taxon>
    </lineage>
</organism>
<dbReference type="InterPro" id="IPR027949">
    <property type="entry name" value="Chloroplast_duf"/>
</dbReference>
<keyword evidence="2" id="KW-1185">Reference proteome</keyword>
<accession>A0A8T1PJ13</accession>
<gene>
    <name evidence="1" type="ORF">CIPAW_09G094300</name>
</gene>
<sequence>MASTLQASALLLPSSSSSCCCSRKINAVIHVPKLPKAPFSVPKIPTNRKLIDELKNIRVDGFTNTIPVLQNINFTTASSADDIKAQDSTAFATTQLYALLEAVADRVEMHANIGKQRDNWNTLLLNSINMMTLTAATMAGVAAIGGAGMPLLALKLSSTLLFSAATGMLLVMNKIQPSQLAEEQRNATRLFKQLQSQIETMLDLGATTEEDVKGVMERVLALDQAYPLPLLGAMLDKFPAKFEPASWWPSNQLLQKKTKSHGRKQREENGWSEELEVEMREIVEVVKRKDSKDYERLGNLVLKINKVLSISGPLLTGIAAVGSAFVGNGSWAAIVAVAAGALATSANAFQHGGPQFGMVFEMYRNSGGFFRLLQETIEATLEEGDLEKRENGELFEMKVALQLGRSLSQLRELVRKPAIDEFASKLF</sequence>
<name>A0A8T1PJ13_CARIL</name>